<keyword evidence="1" id="KW-0732">Signal</keyword>
<organism evidence="2 3">
    <name type="scientific">Aquimarina rubra</name>
    <dbReference type="NCBI Taxonomy" id="1920033"/>
    <lineage>
        <taxon>Bacteria</taxon>
        <taxon>Pseudomonadati</taxon>
        <taxon>Bacteroidota</taxon>
        <taxon>Flavobacteriia</taxon>
        <taxon>Flavobacteriales</taxon>
        <taxon>Flavobacteriaceae</taxon>
        <taxon>Aquimarina</taxon>
    </lineage>
</organism>
<name>A0ABW5LJ35_9FLAO</name>
<sequence>MKKTIFVVLVLLLSACSSVRVVDSWKNEEVLFFKPQKLMVLGVTQNLTARKIFEENLKKEFMKRNIIAYVSTETFDASFTDSQKTEAEINTMVKGLSDEGFDAVIISAVKGVDEKRNYNSGYYTVGYRWTRFGRYYYRFQDIYYDPGYYNEYKVYHVETSIYNINLDDNKSLVWVGALDIIDPQSINTTVNEYVSAIIARLERDRIITKL</sequence>
<proteinExistence type="predicted"/>
<keyword evidence="3" id="KW-1185">Reference proteome</keyword>
<evidence type="ECO:0000313" key="3">
    <source>
        <dbReference type="Proteomes" id="UP001597319"/>
    </source>
</evidence>
<dbReference type="Proteomes" id="UP001597319">
    <property type="component" value="Unassembled WGS sequence"/>
</dbReference>
<comment type="caution">
    <text evidence="2">The sequence shown here is derived from an EMBL/GenBank/DDBJ whole genome shotgun (WGS) entry which is preliminary data.</text>
</comment>
<dbReference type="RefSeq" id="WP_378294224.1">
    <property type="nucleotide sequence ID" value="NZ_JBHULE010000019.1"/>
</dbReference>
<evidence type="ECO:0008006" key="4">
    <source>
        <dbReference type="Google" id="ProtNLM"/>
    </source>
</evidence>
<gene>
    <name evidence="2" type="ORF">ACFSR1_17050</name>
</gene>
<evidence type="ECO:0000256" key="1">
    <source>
        <dbReference type="SAM" id="SignalP"/>
    </source>
</evidence>
<accession>A0ABW5LJ35</accession>
<feature type="chain" id="PRO_5045222509" description="DUF4136 domain-containing protein" evidence="1">
    <location>
        <begin position="22"/>
        <end position="210"/>
    </location>
</feature>
<evidence type="ECO:0000313" key="2">
    <source>
        <dbReference type="EMBL" id="MFD2564392.1"/>
    </source>
</evidence>
<feature type="signal peptide" evidence="1">
    <location>
        <begin position="1"/>
        <end position="21"/>
    </location>
</feature>
<reference evidence="3" key="1">
    <citation type="journal article" date="2019" name="Int. J. Syst. Evol. Microbiol.">
        <title>The Global Catalogue of Microorganisms (GCM) 10K type strain sequencing project: providing services to taxonomists for standard genome sequencing and annotation.</title>
        <authorList>
            <consortium name="The Broad Institute Genomics Platform"/>
            <consortium name="The Broad Institute Genome Sequencing Center for Infectious Disease"/>
            <person name="Wu L."/>
            <person name="Ma J."/>
        </authorList>
    </citation>
    <scope>NUCLEOTIDE SEQUENCE [LARGE SCALE GENOMIC DNA]</scope>
    <source>
        <strain evidence="3">KCTC 52274</strain>
    </source>
</reference>
<dbReference type="EMBL" id="JBHULE010000019">
    <property type="protein sequence ID" value="MFD2564392.1"/>
    <property type="molecule type" value="Genomic_DNA"/>
</dbReference>
<dbReference type="PROSITE" id="PS51257">
    <property type="entry name" value="PROKAR_LIPOPROTEIN"/>
    <property type="match status" value="1"/>
</dbReference>
<protein>
    <recommendedName>
        <fullName evidence="4">DUF4136 domain-containing protein</fullName>
    </recommendedName>
</protein>